<name>A0A7E4WCQ4_PANRE</name>
<keyword evidence="8 14" id="KW-1133">Transmembrane helix</keyword>
<keyword evidence="12" id="KW-0539">Nucleus</keyword>
<feature type="transmembrane region" description="Helical" evidence="14">
    <location>
        <begin position="278"/>
        <end position="301"/>
    </location>
</feature>
<evidence type="ECO:0000256" key="6">
    <source>
        <dbReference type="ARBA" id="ARBA00022816"/>
    </source>
</evidence>
<keyword evidence="6" id="KW-0509">mRNA transport</keyword>
<evidence type="ECO:0000256" key="5">
    <source>
        <dbReference type="ARBA" id="ARBA00022692"/>
    </source>
</evidence>
<protein>
    <submittedName>
        <fullName evidence="16">Nucleoporin NDC1</fullName>
    </submittedName>
</protein>
<evidence type="ECO:0000256" key="1">
    <source>
        <dbReference type="ARBA" id="ARBA00004232"/>
    </source>
</evidence>
<keyword evidence="10" id="KW-0906">Nuclear pore complex</keyword>
<dbReference type="GO" id="GO:0006999">
    <property type="term" value="P:nuclear pore organization"/>
    <property type="evidence" value="ECO:0007669"/>
    <property type="project" value="TreeGrafter"/>
</dbReference>
<keyword evidence="9" id="KW-0811">Translocation</keyword>
<feature type="region of interest" description="Disordered" evidence="13">
    <location>
        <begin position="1"/>
        <end position="40"/>
    </location>
</feature>
<dbReference type="GO" id="GO:0030674">
    <property type="term" value="F:protein-macromolecule adaptor activity"/>
    <property type="evidence" value="ECO:0007669"/>
    <property type="project" value="TreeGrafter"/>
</dbReference>
<dbReference type="GO" id="GO:0031965">
    <property type="term" value="C:nuclear membrane"/>
    <property type="evidence" value="ECO:0007669"/>
    <property type="project" value="UniProtKB-SubCell"/>
</dbReference>
<comment type="subcellular location">
    <subcellularLocation>
        <location evidence="1">Nucleus membrane</location>
        <topology evidence="1">Multi-pass membrane protein</topology>
    </subcellularLocation>
    <subcellularLocation>
        <location evidence="2">Nucleus</location>
        <location evidence="2">Nuclear pore complex</location>
    </subcellularLocation>
</comment>
<feature type="transmembrane region" description="Helical" evidence="14">
    <location>
        <begin position="163"/>
        <end position="185"/>
    </location>
</feature>
<dbReference type="InterPro" id="IPR019049">
    <property type="entry name" value="Nucleoporin_prot_Ndc1/Nup"/>
</dbReference>
<dbReference type="WBParaSite" id="Pan_g9606.t1">
    <property type="protein sequence ID" value="Pan_g9606.t1"/>
    <property type="gene ID" value="Pan_g9606"/>
</dbReference>
<evidence type="ECO:0000256" key="7">
    <source>
        <dbReference type="ARBA" id="ARBA00022927"/>
    </source>
</evidence>
<feature type="transmembrane region" description="Helical" evidence="14">
    <location>
        <begin position="191"/>
        <end position="210"/>
    </location>
</feature>
<dbReference type="Pfam" id="PF09531">
    <property type="entry name" value="Ndc1_Nup"/>
    <property type="match status" value="1"/>
</dbReference>
<feature type="transmembrane region" description="Helical" evidence="14">
    <location>
        <begin position="124"/>
        <end position="142"/>
    </location>
</feature>
<evidence type="ECO:0000256" key="3">
    <source>
        <dbReference type="ARBA" id="ARBA00005760"/>
    </source>
</evidence>
<evidence type="ECO:0000313" key="15">
    <source>
        <dbReference type="Proteomes" id="UP000492821"/>
    </source>
</evidence>
<comment type="similarity">
    <text evidence="3">Belongs to the NDC1 family.</text>
</comment>
<evidence type="ECO:0000313" key="16">
    <source>
        <dbReference type="WBParaSite" id="Pan_g9606.t1"/>
    </source>
</evidence>
<dbReference type="Proteomes" id="UP000492821">
    <property type="component" value="Unassembled WGS sequence"/>
</dbReference>
<feature type="compositionally biased region" description="Polar residues" evidence="13">
    <location>
        <begin position="30"/>
        <end position="40"/>
    </location>
</feature>
<evidence type="ECO:0000256" key="14">
    <source>
        <dbReference type="SAM" id="Phobius"/>
    </source>
</evidence>
<sequence length="591" mass="65778">MEPSFGGYHSTADFSRDSNYHTPNRAYPSSPATSSFNQSGPLRQRPTFNGSVAAKPVPTPPGSGQKLKSWFYDIVNKRQLNVLKVNYIFTVIAFFGLALISRLVIWAPLESVAGVFGLLVSPQFWVSLFIVSGLFASAINYFTTNYVFCASNESFTSADRPELPAAFLIFLLGSSFMLCSISFLTGIVTSWMQSSTAFVFAFLSIFVAAAKISAENDFRLYYLGDAVPSTSLKTLLRFAYKTVQKDAFEYLVRTAVTLRYSCGATFILSILSSSLRSYIFVLFDPILIAQIAAIVGAIFVLSDLLCLITNIVTMDKVEFVLPTPYFFSDARPDVVNLVNALNSDDLLLRLFAFHDFYTKARSENRAVFFTLSQPGNHPRLWDSVFFSCQKAIQHVSDTFMKETENVLIKNSAGLRHVPFLNNDRSTVKSSLLVPPTLKPKTAIQTRKPLFDFAPLTSKIRPFVEATKNHFIAPKPFAPSVDTDIAAFAVEGLGSLVEASYTQDRFGIVQKRLPQIVETLLDLGVACDQLIRAKAMRQQTTVYAEQRVFMIRASAIAALTDIYTAFQSHIYDLSLTPNQLTQLNEYANPKHL</sequence>
<dbReference type="GO" id="GO:0051028">
    <property type="term" value="P:mRNA transport"/>
    <property type="evidence" value="ECO:0007669"/>
    <property type="project" value="UniProtKB-KW"/>
</dbReference>
<evidence type="ECO:0000256" key="12">
    <source>
        <dbReference type="ARBA" id="ARBA00023242"/>
    </source>
</evidence>
<dbReference type="GO" id="GO:0015031">
    <property type="term" value="P:protein transport"/>
    <property type="evidence" value="ECO:0007669"/>
    <property type="project" value="UniProtKB-KW"/>
</dbReference>
<reference evidence="15" key="1">
    <citation type="journal article" date="2013" name="Genetics">
        <title>The draft genome and transcriptome of Panagrellus redivivus are shaped by the harsh demands of a free-living lifestyle.</title>
        <authorList>
            <person name="Srinivasan J."/>
            <person name="Dillman A.R."/>
            <person name="Macchietto M.G."/>
            <person name="Heikkinen L."/>
            <person name="Lakso M."/>
            <person name="Fracchia K.M."/>
            <person name="Antoshechkin I."/>
            <person name="Mortazavi A."/>
            <person name="Wong G."/>
            <person name="Sternberg P.W."/>
        </authorList>
    </citation>
    <scope>NUCLEOTIDE SEQUENCE [LARGE SCALE GENOMIC DNA]</scope>
    <source>
        <strain evidence="15">MT8872</strain>
    </source>
</reference>
<evidence type="ECO:0000256" key="13">
    <source>
        <dbReference type="SAM" id="MobiDB-lite"/>
    </source>
</evidence>
<dbReference type="PANTHER" id="PTHR13269">
    <property type="entry name" value="NUCLEOPORIN NDC1"/>
    <property type="match status" value="1"/>
</dbReference>
<organism evidence="15 16">
    <name type="scientific">Panagrellus redivivus</name>
    <name type="common">Microworm</name>
    <dbReference type="NCBI Taxonomy" id="6233"/>
    <lineage>
        <taxon>Eukaryota</taxon>
        <taxon>Metazoa</taxon>
        <taxon>Ecdysozoa</taxon>
        <taxon>Nematoda</taxon>
        <taxon>Chromadorea</taxon>
        <taxon>Rhabditida</taxon>
        <taxon>Tylenchina</taxon>
        <taxon>Panagrolaimomorpha</taxon>
        <taxon>Panagrolaimoidea</taxon>
        <taxon>Panagrolaimidae</taxon>
        <taxon>Panagrellus</taxon>
    </lineage>
</organism>
<reference evidence="16" key="2">
    <citation type="submission" date="2020-10" db="UniProtKB">
        <authorList>
            <consortium name="WormBaseParasite"/>
        </authorList>
    </citation>
    <scope>IDENTIFICATION</scope>
</reference>
<evidence type="ECO:0000256" key="8">
    <source>
        <dbReference type="ARBA" id="ARBA00022989"/>
    </source>
</evidence>
<keyword evidence="7" id="KW-0653">Protein transport</keyword>
<dbReference type="GO" id="GO:0070762">
    <property type="term" value="C:nuclear pore transmembrane ring"/>
    <property type="evidence" value="ECO:0007669"/>
    <property type="project" value="TreeGrafter"/>
</dbReference>
<keyword evidence="11 14" id="KW-0472">Membrane</keyword>
<keyword evidence="5 14" id="KW-0812">Transmembrane</keyword>
<feature type="transmembrane region" description="Helical" evidence="14">
    <location>
        <begin position="87"/>
        <end position="109"/>
    </location>
</feature>
<evidence type="ECO:0000256" key="10">
    <source>
        <dbReference type="ARBA" id="ARBA00023132"/>
    </source>
</evidence>
<evidence type="ECO:0000256" key="9">
    <source>
        <dbReference type="ARBA" id="ARBA00023010"/>
    </source>
</evidence>
<evidence type="ECO:0000256" key="11">
    <source>
        <dbReference type="ARBA" id="ARBA00023136"/>
    </source>
</evidence>
<evidence type="ECO:0000256" key="2">
    <source>
        <dbReference type="ARBA" id="ARBA00004567"/>
    </source>
</evidence>
<keyword evidence="15" id="KW-1185">Reference proteome</keyword>
<keyword evidence="4" id="KW-0813">Transport</keyword>
<evidence type="ECO:0000256" key="4">
    <source>
        <dbReference type="ARBA" id="ARBA00022448"/>
    </source>
</evidence>
<proteinExistence type="inferred from homology"/>
<dbReference type="AlphaFoldDB" id="A0A7E4WCQ4"/>
<accession>A0A7E4WCQ4</accession>
<dbReference type="PANTHER" id="PTHR13269:SF6">
    <property type="entry name" value="NUCLEOPORIN NDC1"/>
    <property type="match status" value="1"/>
</dbReference>